<evidence type="ECO:0000313" key="1">
    <source>
        <dbReference type="EMBL" id="MDT0614858.1"/>
    </source>
</evidence>
<organism evidence="1 2">
    <name type="scientific">Streptomyces lancefieldiae</name>
    <dbReference type="NCBI Taxonomy" id="3075520"/>
    <lineage>
        <taxon>Bacteria</taxon>
        <taxon>Bacillati</taxon>
        <taxon>Actinomycetota</taxon>
        <taxon>Actinomycetes</taxon>
        <taxon>Kitasatosporales</taxon>
        <taxon>Streptomycetaceae</taxon>
        <taxon>Streptomyces</taxon>
    </lineage>
</organism>
<evidence type="ECO:0000313" key="2">
    <source>
        <dbReference type="Proteomes" id="UP001180724"/>
    </source>
</evidence>
<gene>
    <name evidence="1" type="ORF">RM812_32315</name>
</gene>
<keyword evidence="2" id="KW-1185">Reference proteome</keyword>
<dbReference type="EMBL" id="JAVRFH010000047">
    <property type="protein sequence ID" value="MDT0614858.1"/>
    <property type="molecule type" value="Genomic_DNA"/>
</dbReference>
<protein>
    <submittedName>
        <fullName evidence="1">Uncharacterized protein</fullName>
    </submittedName>
</protein>
<accession>A0ABU3AXE4</accession>
<comment type="caution">
    <text evidence="1">The sequence shown here is derived from an EMBL/GenBank/DDBJ whole genome shotgun (WGS) entry which is preliminary data.</text>
</comment>
<proteinExistence type="predicted"/>
<reference evidence="1" key="1">
    <citation type="submission" date="2024-05" db="EMBL/GenBank/DDBJ databases">
        <title>30 novel species of actinomycetes from the DSMZ collection.</title>
        <authorList>
            <person name="Nouioui I."/>
        </authorList>
    </citation>
    <scope>NUCLEOTIDE SEQUENCE</scope>
    <source>
        <strain evidence="1">DSM 40712</strain>
    </source>
</reference>
<name>A0ABU3AXE4_9ACTN</name>
<dbReference type="Proteomes" id="UP001180724">
    <property type="component" value="Unassembled WGS sequence"/>
</dbReference>
<dbReference type="RefSeq" id="WP_311580656.1">
    <property type="nucleotide sequence ID" value="NZ_JAVRFH010000047.1"/>
</dbReference>
<sequence>MPRAAVVRADAGVVAGVVARVNVRVDVGVPLVGRGRSVFCWSGAVAVGVSGAVGRGTRDRAWEAG</sequence>